<proteinExistence type="predicted"/>
<name>A0ABT5BFG0_9BACT</name>
<keyword evidence="9" id="KW-0547">Nucleotide-binding</keyword>
<comment type="catalytic activity">
    <reaction evidence="1">
        <text>ATP + protein L-histidine = ADP + protein N-phospho-L-histidine.</text>
        <dbReference type="EC" id="2.7.13.3"/>
    </reaction>
</comment>
<evidence type="ECO:0000256" key="5">
    <source>
        <dbReference type="ARBA" id="ARBA00022777"/>
    </source>
</evidence>
<feature type="modified residue" description="4-aspartylphosphate" evidence="6">
    <location>
        <position position="49"/>
    </location>
</feature>
<evidence type="ECO:0000256" key="3">
    <source>
        <dbReference type="ARBA" id="ARBA00022553"/>
    </source>
</evidence>
<feature type="domain" description="Histidine kinase" evidence="7">
    <location>
        <begin position="151"/>
        <end position="387"/>
    </location>
</feature>
<dbReference type="CDD" id="cd00082">
    <property type="entry name" value="HisKA"/>
    <property type="match status" value="1"/>
</dbReference>
<dbReference type="CDD" id="cd16922">
    <property type="entry name" value="HATPase_EvgS-ArcB-TorS-like"/>
    <property type="match status" value="1"/>
</dbReference>
<dbReference type="Proteomes" id="UP001217838">
    <property type="component" value="Unassembled WGS sequence"/>
</dbReference>
<comment type="caution">
    <text evidence="9">The sequence shown here is derived from an EMBL/GenBank/DDBJ whole genome shotgun (WGS) entry which is preliminary data.</text>
</comment>
<dbReference type="Gene3D" id="3.30.565.10">
    <property type="entry name" value="Histidine kinase-like ATPase, C-terminal domain"/>
    <property type="match status" value="1"/>
</dbReference>
<dbReference type="EC" id="2.7.13.3" evidence="2"/>
<dbReference type="SUPFAM" id="SSF52172">
    <property type="entry name" value="CheY-like"/>
    <property type="match status" value="1"/>
</dbReference>
<evidence type="ECO:0000313" key="10">
    <source>
        <dbReference type="Proteomes" id="UP001217838"/>
    </source>
</evidence>
<dbReference type="SMART" id="SM00448">
    <property type="entry name" value="REC"/>
    <property type="match status" value="1"/>
</dbReference>
<evidence type="ECO:0000256" key="2">
    <source>
        <dbReference type="ARBA" id="ARBA00012438"/>
    </source>
</evidence>
<protein>
    <recommendedName>
        <fullName evidence="2">histidine kinase</fullName>
        <ecNumber evidence="2">2.7.13.3</ecNumber>
    </recommendedName>
</protein>
<dbReference type="InterPro" id="IPR003661">
    <property type="entry name" value="HisK_dim/P_dom"/>
</dbReference>
<dbReference type="InterPro" id="IPR004358">
    <property type="entry name" value="Sig_transdc_His_kin-like_C"/>
</dbReference>
<dbReference type="InterPro" id="IPR011006">
    <property type="entry name" value="CheY-like_superfamily"/>
</dbReference>
<keyword evidence="4" id="KW-0808">Transferase</keyword>
<evidence type="ECO:0000256" key="6">
    <source>
        <dbReference type="PROSITE-ProRule" id="PRU00169"/>
    </source>
</evidence>
<evidence type="ECO:0000256" key="4">
    <source>
        <dbReference type="ARBA" id="ARBA00022679"/>
    </source>
</evidence>
<dbReference type="SMART" id="SM00388">
    <property type="entry name" value="HisKA"/>
    <property type="match status" value="1"/>
</dbReference>
<dbReference type="RefSeq" id="WP_272003482.1">
    <property type="nucleotide sequence ID" value="NZ_JAQNDN010000019.1"/>
</dbReference>
<dbReference type="CDD" id="cd00156">
    <property type="entry name" value="REC"/>
    <property type="match status" value="1"/>
</dbReference>
<evidence type="ECO:0000256" key="1">
    <source>
        <dbReference type="ARBA" id="ARBA00000085"/>
    </source>
</evidence>
<dbReference type="Pfam" id="PF00072">
    <property type="entry name" value="Response_reg"/>
    <property type="match status" value="1"/>
</dbReference>
<feature type="domain" description="Response regulatory" evidence="8">
    <location>
        <begin position="1"/>
        <end position="114"/>
    </location>
</feature>
<dbReference type="EMBL" id="JAQNDN010000019">
    <property type="protein sequence ID" value="MDC0672173.1"/>
    <property type="molecule type" value="Genomic_DNA"/>
</dbReference>
<dbReference type="Pfam" id="PF02518">
    <property type="entry name" value="HATPase_c"/>
    <property type="match status" value="1"/>
</dbReference>
<dbReference type="SMART" id="SM00387">
    <property type="entry name" value="HATPase_c"/>
    <property type="match status" value="1"/>
</dbReference>
<dbReference type="Pfam" id="PF00512">
    <property type="entry name" value="HisKA"/>
    <property type="match status" value="1"/>
</dbReference>
<organism evidence="9 10">
    <name type="scientific">Nannocystis radixulma</name>
    <dbReference type="NCBI Taxonomy" id="2995305"/>
    <lineage>
        <taxon>Bacteria</taxon>
        <taxon>Pseudomonadati</taxon>
        <taxon>Myxococcota</taxon>
        <taxon>Polyangia</taxon>
        <taxon>Nannocystales</taxon>
        <taxon>Nannocystaceae</taxon>
        <taxon>Nannocystis</taxon>
    </lineage>
</organism>
<dbReference type="GO" id="GO:0005524">
    <property type="term" value="F:ATP binding"/>
    <property type="evidence" value="ECO:0007669"/>
    <property type="project" value="UniProtKB-KW"/>
</dbReference>
<keyword evidence="10" id="KW-1185">Reference proteome</keyword>
<keyword evidence="5" id="KW-0418">Kinase</keyword>
<dbReference type="PANTHER" id="PTHR43047">
    <property type="entry name" value="TWO-COMPONENT HISTIDINE PROTEIN KINASE"/>
    <property type="match status" value="1"/>
</dbReference>
<dbReference type="SUPFAM" id="SSF55874">
    <property type="entry name" value="ATPase domain of HSP90 chaperone/DNA topoisomerase II/histidine kinase"/>
    <property type="match status" value="1"/>
</dbReference>
<gene>
    <name evidence="9" type="ORF">POL58_30780</name>
</gene>
<sequence length="644" mass="69849">MDDDEDDFVLASELLSDITASEYRVRWVQSYQDAVHALVTTAPDVCLLDYRLEARTGIDLLREVRGLGCDVPIIFLTGQTERELDVEAMHAGADDFLIKGSFTARELERAIRYAIERAATGAAQRRLTEELRLMQVQAQRSSQAKSTFLANMSHEFRTPLNAILGYSDMLIDQARAGEFDDIEDDLNRIRAAGNHLLALVTDILDLSRIEAGRLSLAPERYQLDALLREVVDAIAPLIHRNGNRFVYAPADELGEMVADATRARQILFNLLSNAGKFTRKGVVSLAVTRRQARLSDFNQHAGDQPIEGIECVEFTVADSGIGMTPKQMERLFEPFSQVDDTGGRRFGGSGLGLAISRRLARTMGGELRARSEIGRGSSFRLSLPSDITAAARWRGLTPERQFATGERGQLPIVFVLGPTDGFGRALRDQLADVELDIVVEADLRRGVKLARALGPTLMAVELNVGAPATLVTLGQLAREPSLQEAGLLVYLVDEPAQFGCLLAADSVVSAPLQALQLQRAVERLSPGTSQPLHLWSNSAGLLQEASEMIRHTGRIAAPTSGTGEGHELHLVHLAAPGASWGLAVGHSPARKDAPAVVLVAPDDPRAVPTSFAAEMRALVEQAGIPRDALVREVGAAVVAKVPRE</sequence>
<keyword evidence="9" id="KW-0067">ATP-binding</keyword>
<dbReference type="PANTHER" id="PTHR43047:SF72">
    <property type="entry name" value="OSMOSENSING HISTIDINE PROTEIN KINASE SLN1"/>
    <property type="match status" value="1"/>
</dbReference>
<accession>A0ABT5BFG0</accession>
<dbReference type="Gene3D" id="3.40.50.2300">
    <property type="match status" value="1"/>
</dbReference>
<dbReference type="InterPro" id="IPR036890">
    <property type="entry name" value="HATPase_C_sf"/>
</dbReference>
<dbReference type="PROSITE" id="PS50109">
    <property type="entry name" value="HIS_KIN"/>
    <property type="match status" value="1"/>
</dbReference>
<reference evidence="9 10" key="1">
    <citation type="submission" date="2022-11" db="EMBL/GenBank/DDBJ databases">
        <title>Minimal conservation of predation-associated metabolite biosynthetic gene clusters underscores biosynthetic potential of Myxococcota including descriptions for ten novel species: Archangium lansinium sp. nov., Myxococcus landrumus sp. nov., Nannocystis bai.</title>
        <authorList>
            <person name="Ahearne A."/>
            <person name="Stevens C."/>
            <person name="Dowd S."/>
        </authorList>
    </citation>
    <scope>NUCLEOTIDE SEQUENCE [LARGE SCALE GENOMIC DNA]</scope>
    <source>
        <strain evidence="9 10">NCELM</strain>
    </source>
</reference>
<evidence type="ECO:0000259" key="7">
    <source>
        <dbReference type="PROSITE" id="PS50109"/>
    </source>
</evidence>
<keyword evidence="3 6" id="KW-0597">Phosphoprotein</keyword>
<dbReference type="InterPro" id="IPR005467">
    <property type="entry name" value="His_kinase_dom"/>
</dbReference>
<dbReference type="PROSITE" id="PS50110">
    <property type="entry name" value="RESPONSE_REGULATORY"/>
    <property type="match status" value="1"/>
</dbReference>
<evidence type="ECO:0000259" key="8">
    <source>
        <dbReference type="PROSITE" id="PS50110"/>
    </source>
</evidence>
<evidence type="ECO:0000313" key="9">
    <source>
        <dbReference type="EMBL" id="MDC0672173.1"/>
    </source>
</evidence>
<dbReference type="PRINTS" id="PR00344">
    <property type="entry name" value="BCTRLSENSOR"/>
</dbReference>
<dbReference type="InterPro" id="IPR003594">
    <property type="entry name" value="HATPase_dom"/>
</dbReference>
<dbReference type="Gene3D" id="1.10.287.130">
    <property type="match status" value="1"/>
</dbReference>
<dbReference type="InterPro" id="IPR001789">
    <property type="entry name" value="Sig_transdc_resp-reg_receiver"/>
</dbReference>